<keyword evidence="1" id="KW-1188">Viral release from host cell</keyword>
<organism evidence="5">
    <name type="scientific">Sinorhizobium medicae</name>
    <dbReference type="NCBI Taxonomy" id="110321"/>
    <lineage>
        <taxon>Bacteria</taxon>
        <taxon>Pseudomonadati</taxon>
        <taxon>Pseudomonadota</taxon>
        <taxon>Alphaproteobacteria</taxon>
        <taxon>Hyphomicrobiales</taxon>
        <taxon>Rhizobiaceae</taxon>
        <taxon>Sinorhizobium/Ensifer group</taxon>
        <taxon>Sinorhizobium</taxon>
    </lineage>
</organism>
<dbReference type="InterPro" id="IPR006433">
    <property type="entry name" value="Prohead_protease"/>
</dbReference>
<dbReference type="AlphaFoldDB" id="A0A508WSM6"/>
<dbReference type="GO" id="GO:0006508">
    <property type="term" value="P:proteolysis"/>
    <property type="evidence" value="ECO:0007669"/>
    <property type="project" value="UniProtKB-KW"/>
</dbReference>
<dbReference type="GO" id="GO:0008233">
    <property type="term" value="F:peptidase activity"/>
    <property type="evidence" value="ECO:0007669"/>
    <property type="project" value="UniProtKB-KW"/>
</dbReference>
<protein>
    <recommendedName>
        <fullName evidence="4">Prohead serine protease domain-containing protein</fullName>
    </recommendedName>
</protein>
<dbReference type="EMBL" id="CABFNB010000079">
    <property type="protein sequence ID" value="VTZ60537.1"/>
    <property type="molecule type" value="Genomic_DNA"/>
</dbReference>
<evidence type="ECO:0000256" key="2">
    <source>
        <dbReference type="ARBA" id="ARBA00022670"/>
    </source>
</evidence>
<evidence type="ECO:0000256" key="3">
    <source>
        <dbReference type="ARBA" id="ARBA00022801"/>
    </source>
</evidence>
<evidence type="ECO:0000313" key="5">
    <source>
        <dbReference type="EMBL" id="VTZ60537.1"/>
    </source>
</evidence>
<evidence type="ECO:0000256" key="1">
    <source>
        <dbReference type="ARBA" id="ARBA00022612"/>
    </source>
</evidence>
<sequence>MSHILKFDPAAIRIAPALDVEVKAAGDGLIEGYASTFGGKPDRSGDIVAKGAFARTLAEHAREGTAPAMLWSHQIEEPIGRWTSMQEDREGLHVAGRINLKTARGREAFEHIAAGDAGAFSIGYLIQEGGRKYNGDGSFTLIDVDLVEVSIVAVPANPRARIATVKSLSGKGELVDLLHGAGLSKTAAIKVATGGWPALTGGDQIEKAARLIASIEAATVRLRSEMT</sequence>
<keyword evidence="3" id="KW-0378">Hydrolase</keyword>
<dbReference type="NCBIfam" id="TIGR01543">
    <property type="entry name" value="proheadase_HK97"/>
    <property type="match status" value="1"/>
</dbReference>
<dbReference type="Proteomes" id="UP000507954">
    <property type="component" value="Unassembled WGS sequence"/>
</dbReference>
<dbReference type="InterPro" id="IPR054613">
    <property type="entry name" value="Peptidase_S78_dom"/>
</dbReference>
<feature type="domain" description="Prohead serine protease" evidence="4">
    <location>
        <begin position="22"/>
        <end position="166"/>
    </location>
</feature>
<name>A0A508WSM6_9HYPH</name>
<keyword evidence="2" id="KW-0645">Protease</keyword>
<proteinExistence type="predicted"/>
<accession>A0A508WSM6</accession>
<evidence type="ECO:0000259" key="4">
    <source>
        <dbReference type="Pfam" id="PF04586"/>
    </source>
</evidence>
<reference evidence="5" key="1">
    <citation type="submission" date="2019-06" db="EMBL/GenBank/DDBJ databases">
        <authorList>
            <person name="Le Quere A."/>
            <person name="Colella S."/>
        </authorList>
    </citation>
    <scope>NUCLEOTIDE SEQUENCE</scope>
    <source>
        <strain evidence="5">EmedicaeMD41</strain>
    </source>
</reference>
<dbReference type="Pfam" id="PF04586">
    <property type="entry name" value="Peptidase_S78"/>
    <property type="match status" value="1"/>
</dbReference>
<dbReference type="RefSeq" id="WP_180161711.1">
    <property type="nucleotide sequence ID" value="NZ_CABFNB010000079.1"/>
</dbReference>
<gene>
    <name evidence="5" type="ORF">EMEDMD4_170030</name>
</gene>